<evidence type="ECO:0000313" key="2">
    <source>
        <dbReference type="Proteomes" id="UP000193570"/>
    </source>
</evidence>
<dbReference type="RefSeq" id="WP_143535088.1">
    <property type="nucleotide sequence ID" value="NZ_FWFK01000003.1"/>
</dbReference>
<sequence>MTPSTDSLAYLRLHAAGTHMETGIDFLFAQDHGARVNAVQRSVDFACNRLIRHRDLKQADSENSLSVQVCDMLTSSGIKATHDAAVGGHCDILVEGKDDFLWLAEAKKHNDYSWLDKGFQQLSTRYSTGVPGQDHGEVLIYCKVKDAKAMLNKWREELVVRNPEVNTSDGPCTDLLFFLSNHKHESSGLDFKVRHKVVSLHWEPKDN</sequence>
<keyword evidence="2" id="KW-1185">Reference proteome</keyword>
<accession>A0A1X6Z658</accession>
<gene>
    <name evidence="1" type="ORF">ROJ8625_02008</name>
</gene>
<evidence type="ECO:0000313" key="1">
    <source>
        <dbReference type="EMBL" id="SLN41761.1"/>
    </source>
</evidence>
<proteinExistence type="predicted"/>
<dbReference type="OrthoDB" id="509598at2"/>
<protein>
    <submittedName>
        <fullName evidence="1">Uncharacterized protein</fullName>
    </submittedName>
</protein>
<reference evidence="1 2" key="1">
    <citation type="submission" date="2017-03" db="EMBL/GenBank/DDBJ databases">
        <authorList>
            <person name="Afonso C.L."/>
            <person name="Miller P.J."/>
            <person name="Scott M.A."/>
            <person name="Spackman E."/>
            <person name="Goraichik I."/>
            <person name="Dimitrov K.M."/>
            <person name="Suarez D.L."/>
            <person name="Swayne D.E."/>
        </authorList>
    </citation>
    <scope>NUCLEOTIDE SEQUENCE [LARGE SCALE GENOMIC DNA]</scope>
    <source>
        <strain evidence="1 2">CECT 8625</strain>
    </source>
</reference>
<name>A0A1X6Z658_9RHOB</name>
<organism evidence="1 2">
    <name type="scientific">Roseivivax jejudonensis</name>
    <dbReference type="NCBI Taxonomy" id="1529041"/>
    <lineage>
        <taxon>Bacteria</taxon>
        <taxon>Pseudomonadati</taxon>
        <taxon>Pseudomonadota</taxon>
        <taxon>Alphaproteobacteria</taxon>
        <taxon>Rhodobacterales</taxon>
        <taxon>Roseobacteraceae</taxon>
        <taxon>Roseivivax</taxon>
    </lineage>
</organism>
<dbReference type="EMBL" id="FWFK01000003">
    <property type="protein sequence ID" value="SLN41761.1"/>
    <property type="molecule type" value="Genomic_DNA"/>
</dbReference>
<dbReference type="AlphaFoldDB" id="A0A1X6Z658"/>
<dbReference type="Proteomes" id="UP000193570">
    <property type="component" value="Unassembled WGS sequence"/>
</dbReference>